<feature type="transmembrane region" description="Helical" evidence="6">
    <location>
        <begin position="158"/>
        <end position="180"/>
    </location>
</feature>
<dbReference type="Pfam" id="PF13440">
    <property type="entry name" value="Polysacc_synt_3"/>
    <property type="match status" value="1"/>
</dbReference>
<feature type="transmembrane region" description="Helical" evidence="6">
    <location>
        <begin position="226"/>
        <end position="248"/>
    </location>
</feature>
<evidence type="ECO:0000256" key="3">
    <source>
        <dbReference type="ARBA" id="ARBA00022692"/>
    </source>
</evidence>
<dbReference type="PANTHER" id="PTHR30250:SF11">
    <property type="entry name" value="O-ANTIGEN TRANSPORTER-RELATED"/>
    <property type="match status" value="1"/>
</dbReference>
<sequence length="480" mass="52219">MTLTGHKARNSTSAIVIKAMGLFGSMQALTILCGIVRVKCVALLLGTTGVGLFGIFNSAQLLLATTQLNLRYSAVRDIAQASSSGTLNDAIHTVRRWGWLLGSAGVIITLLSAPLFSLYTFGDLSSTPQFMLLAIAILLMAANSGEQAIMQGTNRLKPLALSSAWGVVAGLAAAIPLIYFLRMRSIVPVVISYAVTQYIAILCLRQTPTRPTPALSLRQLWVKGGPILRLGIYMTIAAILKEVMNYVFIAYLNCTGGTEEVGLYQSGYTVVVRYMGVIFSAVTMEFYTRLASSNPHPHRQIVALRHELLLLTGIITPLLVIFIPFSPLAIRLLYSSEFLGVTPYMFCALPGMLLHALPLCISYLILARGDGRTYVATETTIAILSLIFNITGYRLGGLTGLGIAFTASHAAYSIIMLWVYLRNCHGTIPLRLTAIYILAITAVTATSVACMHVFLMIYHPEGYTPFLFFSFSVSLPDFLY</sequence>
<keyword evidence="2" id="KW-1003">Cell membrane</keyword>
<dbReference type="AlphaFoldDB" id="A0A4Z0V9C2"/>
<feature type="transmembrane region" description="Helical" evidence="6">
    <location>
        <begin position="12"/>
        <end position="37"/>
    </location>
</feature>
<reference evidence="7 8" key="1">
    <citation type="submission" date="2019-02" db="EMBL/GenBank/DDBJ databases">
        <title>Isolation and identification of novel species under the genus Muribaculum.</title>
        <authorList>
            <person name="Miyake S."/>
            <person name="Ding Y."/>
            <person name="Low A."/>
            <person name="Soh M."/>
            <person name="Seedorf H."/>
        </authorList>
    </citation>
    <scope>NUCLEOTIDE SEQUENCE [LARGE SCALE GENOMIC DNA]</scope>
    <source>
        <strain evidence="7 8">TLL-A3</strain>
    </source>
</reference>
<dbReference type="GeneID" id="82149080"/>
<gene>
    <name evidence="7" type="ORF">EZ315_04685</name>
</gene>
<dbReference type="PANTHER" id="PTHR30250">
    <property type="entry name" value="PST FAMILY PREDICTED COLANIC ACID TRANSPORTER"/>
    <property type="match status" value="1"/>
</dbReference>
<evidence type="ECO:0000313" key="7">
    <source>
        <dbReference type="EMBL" id="TGG40028.1"/>
    </source>
</evidence>
<evidence type="ECO:0000313" key="8">
    <source>
        <dbReference type="Proteomes" id="UP000297635"/>
    </source>
</evidence>
<evidence type="ECO:0008006" key="9">
    <source>
        <dbReference type="Google" id="ProtNLM"/>
    </source>
</evidence>
<feature type="transmembrane region" description="Helical" evidence="6">
    <location>
        <begin position="373"/>
        <end position="395"/>
    </location>
</feature>
<feature type="transmembrane region" description="Helical" evidence="6">
    <location>
        <begin position="127"/>
        <end position="146"/>
    </location>
</feature>
<feature type="transmembrane region" description="Helical" evidence="6">
    <location>
        <begin position="268"/>
        <end position="287"/>
    </location>
</feature>
<comment type="caution">
    <text evidence="7">The sequence shown here is derived from an EMBL/GenBank/DDBJ whole genome shotgun (WGS) entry which is preliminary data.</text>
</comment>
<feature type="transmembrane region" description="Helical" evidence="6">
    <location>
        <begin position="97"/>
        <end position="121"/>
    </location>
</feature>
<dbReference type="EMBL" id="SJSA01000001">
    <property type="protein sequence ID" value="TGG40028.1"/>
    <property type="molecule type" value="Genomic_DNA"/>
</dbReference>
<accession>A0A4Z0V9C2</accession>
<dbReference type="RefSeq" id="WP_135471040.1">
    <property type="nucleotide sequence ID" value="NZ_CASCNC010000002.1"/>
</dbReference>
<name>A0A4Z0V9C2_9BACT</name>
<feature type="transmembrane region" description="Helical" evidence="6">
    <location>
        <begin position="43"/>
        <end position="63"/>
    </location>
</feature>
<comment type="subcellular location">
    <subcellularLocation>
        <location evidence="1">Cell membrane</location>
        <topology evidence="1">Multi-pass membrane protein</topology>
    </subcellularLocation>
</comment>
<feature type="transmembrane region" description="Helical" evidence="6">
    <location>
        <begin position="342"/>
        <end position="366"/>
    </location>
</feature>
<keyword evidence="4 6" id="KW-1133">Transmembrane helix</keyword>
<dbReference type="InterPro" id="IPR050833">
    <property type="entry name" value="Poly_Biosynth_Transport"/>
</dbReference>
<evidence type="ECO:0000256" key="4">
    <source>
        <dbReference type="ARBA" id="ARBA00022989"/>
    </source>
</evidence>
<organism evidence="7 8">
    <name type="scientific">Duncaniella freteri</name>
    <dbReference type="NCBI Taxonomy" id="2530391"/>
    <lineage>
        <taxon>Bacteria</taxon>
        <taxon>Pseudomonadati</taxon>
        <taxon>Bacteroidota</taxon>
        <taxon>Bacteroidia</taxon>
        <taxon>Bacteroidales</taxon>
        <taxon>Muribaculaceae</taxon>
        <taxon>Duncaniella</taxon>
    </lineage>
</organism>
<feature type="transmembrane region" description="Helical" evidence="6">
    <location>
        <begin position="433"/>
        <end position="457"/>
    </location>
</feature>
<dbReference type="Proteomes" id="UP000297635">
    <property type="component" value="Unassembled WGS sequence"/>
</dbReference>
<dbReference type="GO" id="GO:0005886">
    <property type="term" value="C:plasma membrane"/>
    <property type="evidence" value="ECO:0007669"/>
    <property type="project" value="UniProtKB-SubCell"/>
</dbReference>
<evidence type="ECO:0000256" key="6">
    <source>
        <dbReference type="SAM" id="Phobius"/>
    </source>
</evidence>
<evidence type="ECO:0000256" key="5">
    <source>
        <dbReference type="ARBA" id="ARBA00023136"/>
    </source>
</evidence>
<evidence type="ECO:0000256" key="2">
    <source>
        <dbReference type="ARBA" id="ARBA00022475"/>
    </source>
</evidence>
<proteinExistence type="predicted"/>
<keyword evidence="8" id="KW-1185">Reference proteome</keyword>
<feature type="transmembrane region" description="Helical" evidence="6">
    <location>
        <begin position="186"/>
        <end position="205"/>
    </location>
</feature>
<keyword evidence="3 6" id="KW-0812">Transmembrane</keyword>
<protein>
    <recommendedName>
        <fullName evidence="9">Polysaccharide biosynthesis protein C-terminal domain-containing protein</fullName>
    </recommendedName>
</protein>
<evidence type="ECO:0000256" key="1">
    <source>
        <dbReference type="ARBA" id="ARBA00004651"/>
    </source>
</evidence>
<keyword evidence="5 6" id="KW-0472">Membrane</keyword>
<feature type="transmembrane region" description="Helical" evidence="6">
    <location>
        <begin position="401"/>
        <end position="421"/>
    </location>
</feature>
<feature type="transmembrane region" description="Helical" evidence="6">
    <location>
        <begin position="308"/>
        <end position="330"/>
    </location>
</feature>